<keyword evidence="7 12" id="KW-0479">Metal-binding</keyword>
<dbReference type="EMBL" id="MGJA01000011">
    <property type="protein sequence ID" value="OGM97562.1"/>
    <property type="molecule type" value="Genomic_DNA"/>
</dbReference>
<dbReference type="GO" id="GO:0009298">
    <property type="term" value="P:GDP-mannose biosynthetic process"/>
    <property type="evidence" value="ECO:0007669"/>
    <property type="project" value="UniProtKB-UniPathway"/>
</dbReference>
<feature type="binding site" evidence="12">
    <location>
        <position position="21"/>
    </location>
    <ligand>
        <name>Mg(2+)</name>
        <dbReference type="ChEBI" id="CHEBI:18420"/>
        <label>1</label>
    </ligand>
</feature>
<evidence type="ECO:0000256" key="2">
    <source>
        <dbReference type="ARBA" id="ARBA00004699"/>
    </source>
</evidence>
<dbReference type="PANTHER" id="PTHR10466:SF0">
    <property type="entry name" value="PHOSPHOMANNOMUTASE"/>
    <property type="match status" value="1"/>
</dbReference>
<dbReference type="PANTHER" id="PTHR10466">
    <property type="entry name" value="PHOSPHOMANNOMUTASE"/>
    <property type="match status" value="1"/>
</dbReference>
<evidence type="ECO:0000256" key="13">
    <source>
        <dbReference type="SAM" id="MobiDB-lite"/>
    </source>
</evidence>
<feature type="active site" description="Proton donor/acceptor" evidence="10">
    <location>
        <position position="21"/>
    </location>
</feature>
<keyword evidence="9" id="KW-0413">Isomerase</keyword>
<dbReference type="AlphaFoldDB" id="A0A1F8E9V1"/>
<dbReference type="InterPro" id="IPR023214">
    <property type="entry name" value="HAD_sf"/>
</dbReference>
<keyword evidence="6" id="KW-0963">Cytoplasm</keyword>
<comment type="subunit">
    <text evidence="4">Homodimer.</text>
</comment>
<dbReference type="GO" id="GO:0016791">
    <property type="term" value="F:phosphatase activity"/>
    <property type="evidence" value="ECO:0007669"/>
    <property type="project" value="UniProtKB-ARBA"/>
</dbReference>
<feature type="active site" description="Proton donor/acceptor" evidence="10">
    <location>
        <position position="23"/>
    </location>
</feature>
<keyword evidence="8 12" id="KW-0460">Magnesium</keyword>
<evidence type="ECO:0000256" key="9">
    <source>
        <dbReference type="ARBA" id="ARBA00023235"/>
    </source>
</evidence>
<evidence type="ECO:0000256" key="6">
    <source>
        <dbReference type="ARBA" id="ARBA00022490"/>
    </source>
</evidence>
<evidence type="ECO:0000256" key="5">
    <source>
        <dbReference type="ARBA" id="ARBA00012730"/>
    </source>
</evidence>
<dbReference type="UniPathway" id="UPA00126">
    <property type="reaction ID" value="UER00424"/>
</dbReference>
<evidence type="ECO:0000256" key="7">
    <source>
        <dbReference type="ARBA" id="ARBA00022723"/>
    </source>
</evidence>
<comment type="cofactor">
    <cofactor evidence="12">
        <name>Mg(2+)</name>
        <dbReference type="ChEBI" id="CHEBI:18420"/>
    </cofactor>
</comment>
<comment type="similarity">
    <text evidence="3">Belongs to the eukaryotic PMM family.</text>
</comment>
<dbReference type="GO" id="GO:0006487">
    <property type="term" value="P:protein N-linked glycosylation"/>
    <property type="evidence" value="ECO:0007669"/>
    <property type="project" value="TreeGrafter"/>
</dbReference>
<comment type="subcellular location">
    <subcellularLocation>
        <location evidence="1">Cytoplasm</location>
    </subcellularLocation>
</comment>
<proteinExistence type="inferred from homology"/>
<reference evidence="14 15" key="1">
    <citation type="journal article" date="2016" name="Nat. Commun.">
        <title>Thousands of microbial genomes shed light on interconnected biogeochemical processes in an aquifer system.</title>
        <authorList>
            <person name="Anantharaman K."/>
            <person name="Brown C.T."/>
            <person name="Hug L.A."/>
            <person name="Sharon I."/>
            <person name="Castelle C.J."/>
            <person name="Probst A.J."/>
            <person name="Thomas B.C."/>
            <person name="Singh A."/>
            <person name="Wilkins M.J."/>
            <person name="Karaoz U."/>
            <person name="Brodie E.L."/>
            <person name="Williams K.H."/>
            <person name="Hubbard S.S."/>
            <person name="Banfield J.F."/>
        </authorList>
    </citation>
    <scope>NUCLEOTIDE SEQUENCE [LARGE SCALE GENOMIC DNA]</scope>
</reference>
<evidence type="ECO:0000256" key="11">
    <source>
        <dbReference type="PIRSR" id="PIRSR605002-2"/>
    </source>
</evidence>
<dbReference type="InterPro" id="IPR005002">
    <property type="entry name" value="PMM"/>
</dbReference>
<dbReference type="SUPFAM" id="SSF56784">
    <property type="entry name" value="HAD-like"/>
    <property type="match status" value="2"/>
</dbReference>
<evidence type="ECO:0000256" key="10">
    <source>
        <dbReference type="PIRSR" id="PIRSR605002-1"/>
    </source>
</evidence>
<dbReference type="Proteomes" id="UP000178520">
    <property type="component" value="Unassembled WGS sequence"/>
</dbReference>
<dbReference type="Gene3D" id="3.30.1240.20">
    <property type="match status" value="1"/>
</dbReference>
<sequence>MEKLINTIREIPKDKSVFVFDLDGTLAESKVNIDSEMGGLLAQLLERGKVAIIGGAKFEQMRSQLPENINKNSNLFLLPLDGGSFYTYPSTSSLDSARDKSGQVQDNNWPGSRTSGSSADSEIPEVSLPGWHEMYSHKLSDDEVKKIKDSFEKVFEEIGYIQSSKIYGEIIENRGGQVTFSPLGQHAPLEKKEKWAKENNDVRVKIESKVKGYLPEMEVKIAGLTSIDVTQKGIDKKFGIEQIIKHLGVKAEDILFFGDAIEPDENDYPALESGVVCYKVNSVQDTKDAIKHLLD</sequence>
<dbReference type="NCBIfam" id="TIGR01484">
    <property type="entry name" value="HAD-SF-IIB"/>
    <property type="match status" value="1"/>
</dbReference>
<accession>A0A1F8E9V1</accession>
<evidence type="ECO:0000256" key="4">
    <source>
        <dbReference type="ARBA" id="ARBA00011738"/>
    </source>
</evidence>
<dbReference type="GO" id="GO:0006013">
    <property type="term" value="P:mannose metabolic process"/>
    <property type="evidence" value="ECO:0007669"/>
    <property type="project" value="TreeGrafter"/>
</dbReference>
<feature type="binding site" evidence="12">
    <location>
        <position position="23"/>
    </location>
    <ligand>
        <name>Mg(2+)</name>
        <dbReference type="ChEBI" id="CHEBI:18420"/>
        <label>1</label>
    </ligand>
</feature>
<dbReference type="EC" id="5.4.2.8" evidence="5"/>
<dbReference type="GO" id="GO:0046872">
    <property type="term" value="F:metal ion binding"/>
    <property type="evidence" value="ECO:0007669"/>
    <property type="project" value="UniProtKB-KW"/>
</dbReference>
<evidence type="ECO:0000256" key="3">
    <source>
        <dbReference type="ARBA" id="ARBA00009736"/>
    </source>
</evidence>
<evidence type="ECO:0000256" key="1">
    <source>
        <dbReference type="ARBA" id="ARBA00004496"/>
    </source>
</evidence>
<feature type="binding site" evidence="11">
    <location>
        <position position="228"/>
    </location>
    <ligand>
        <name>alpha-D-mannose 1-phosphate</name>
        <dbReference type="ChEBI" id="CHEBI:58409"/>
    </ligand>
</feature>
<name>A0A1F8E9V1_9BACT</name>
<feature type="compositionally biased region" description="Polar residues" evidence="13">
    <location>
        <begin position="102"/>
        <end position="120"/>
    </location>
</feature>
<evidence type="ECO:0000313" key="15">
    <source>
        <dbReference type="Proteomes" id="UP000178520"/>
    </source>
</evidence>
<dbReference type="InterPro" id="IPR043169">
    <property type="entry name" value="PMM_cap"/>
</dbReference>
<feature type="binding site" evidence="11">
    <location>
        <position position="174"/>
    </location>
    <ligand>
        <name>alpha-D-mannose 1-phosphate</name>
        <dbReference type="ChEBI" id="CHEBI:58409"/>
    </ligand>
</feature>
<organism evidence="14 15">
    <name type="scientific">Candidatus Yanofskybacteria bacterium RIFCSPHIGHO2_01_FULL_41_21</name>
    <dbReference type="NCBI Taxonomy" id="1802660"/>
    <lineage>
        <taxon>Bacteria</taxon>
        <taxon>Candidatus Yanofskyibacteriota</taxon>
    </lineage>
</organism>
<dbReference type="InterPro" id="IPR036412">
    <property type="entry name" value="HAD-like_sf"/>
</dbReference>
<dbReference type="GO" id="GO:0004615">
    <property type="term" value="F:phosphomannomutase activity"/>
    <property type="evidence" value="ECO:0007669"/>
    <property type="project" value="UniProtKB-EC"/>
</dbReference>
<evidence type="ECO:0000313" key="14">
    <source>
        <dbReference type="EMBL" id="OGM97562.1"/>
    </source>
</evidence>
<dbReference type="Gene3D" id="3.40.50.1000">
    <property type="entry name" value="HAD superfamily/HAD-like"/>
    <property type="match status" value="1"/>
</dbReference>
<dbReference type="GO" id="GO:0005829">
    <property type="term" value="C:cytosol"/>
    <property type="evidence" value="ECO:0007669"/>
    <property type="project" value="TreeGrafter"/>
</dbReference>
<dbReference type="STRING" id="1802660.A2735_01540"/>
<evidence type="ECO:0000256" key="8">
    <source>
        <dbReference type="ARBA" id="ARBA00022842"/>
    </source>
</evidence>
<dbReference type="InterPro" id="IPR006379">
    <property type="entry name" value="HAD-SF_hydro_IIB"/>
</dbReference>
<comment type="pathway">
    <text evidence="2">Nucleotide-sugar biosynthesis; GDP-alpha-D-mannose biosynthesis; alpha-D-mannose 1-phosphate from D-fructose 6-phosphate: step 2/2.</text>
</comment>
<feature type="region of interest" description="Disordered" evidence="13">
    <location>
        <begin position="95"/>
        <end position="123"/>
    </location>
</feature>
<protein>
    <recommendedName>
        <fullName evidence="5">phosphomannomutase</fullName>
        <ecNumber evidence="5">5.4.2.8</ecNumber>
    </recommendedName>
</protein>
<dbReference type="Pfam" id="PF03332">
    <property type="entry name" value="PMM"/>
    <property type="match status" value="1"/>
</dbReference>
<evidence type="ECO:0000256" key="12">
    <source>
        <dbReference type="PIRSR" id="PIRSR605002-3"/>
    </source>
</evidence>
<feature type="binding site" evidence="12">
    <location>
        <position position="259"/>
    </location>
    <ligand>
        <name>Mg(2+)</name>
        <dbReference type="ChEBI" id="CHEBI:18420"/>
        <label>1</label>
    </ligand>
</feature>
<feature type="binding site" evidence="11">
    <location>
        <position position="226"/>
    </location>
    <ligand>
        <name>alpha-D-mannose 1-phosphate</name>
        <dbReference type="ChEBI" id="CHEBI:58409"/>
    </ligand>
</feature>
<comment type="caution">
    <text evidence="14">The sequence shown here is derived from an EMBL/GenBank/DDBJ whole genome shotgun (WGS) entry which is preliminary data.</text>
</comment>
<gene>
    <name evidence="14" type="ORF">A2735_01540</name>
</gene>